<evidence type="ECO:0000313" key="7">
    <source>
        <dbReference type="Proteomes" id="UP000429607"/>
    </source>
</evidence>
<feature type="region of interest" description="Disordered" evidence="4">
    <location>
        <begin position="1"/>
        <end position="171"/>
    </location>
</feature>
<dbReference type="GO" id="GO:0031048">
    <property type="term" value="P:regulatory ncRNA-mediated heterochromatin formation"/>
    <property type="evidence" value="ECO:0007669"/>
    <property type="project" value="TreeGrafter"/>
</dbReference>
<feature type="compositionally biased region" description="Basic residues" evidence="4">
    <location>
        <begin position="62"/>
        <end position="77"/>
    </location>
</feature>
<dbReference type="OrthoDB" id="297219at2759"/>
<dbReference type="GO" id="GO:0071013">
    <property type="term" value="C:catalytic step 2 spliceosome"/>
    <property type="evidence" value="ECO:0007669"/>
    <property type="project" value="TreeGrafter"/>
</dbReference>
<comment type="subcellular location">
    <subcellularLocation>
        <location evidence="1">Nucleus</location>
    </subcellularLocation>
</comment>
<dbReference type="InterPro" id="IPR013633">
    <property type="entry name" value="NRDE-2"/>
</dbReference>
<evidence type="ECO:0000313" key="5">
    <source>
        <dbReference type="EMBL" id="KAE9047376.1"/>
    </source>
</evidence>
<evidence type="ECO:0000256" key="2">
    <source>
        <dbReference type="ARBA" id="ARBA00009265"/>
    </source>
</evidence>
<name>A0A6A3NS54_9STRA</name>
<dbReference type="EMBL" id="QXFV01000025">
    <property type="protein sequence ID" value="KAE9052036.1"/>
    <property type="molecule type" value="Genomic_DNA"/>
</dbReference>
<feature type="compositionally biased region" description="Basic and acidic residues" evidence="4">
    <location>
        <begin position="78"/>
        <end position="89"/>
    </location>
</feature>
<comment type="caution">
    <text evidence="5">The sequence shown here is derived from an EMBL/GenBank/DDBJ whole genome shotgun (WGS) entry which is preliminary data.</text>
</comment>
<evidence type="ECO:0000256" key="1">
    <source>
        <dbReference type="ARBA" id="ARBA00004123"/>
    </source>
</evidence>
<dbReference type="InterPro" id="IPR011990">
    <property type="entry name" value="TPR-like_helical_dom_sf"/>
</dbReference>
<dbReference type="Gene3D" id="1.25.40.10">
    <property type="entry name" value="Tetratricopeptide repeat domain"/>
    <property type="match status" value="1"/>
</dbReference>
<evidence type="ECO:0000313" key="8">
    <source>
        <dbReference type="Proteomes" id="UP000435112"/>
    </source>
</evidence>
<dbReference type="PANTHER" id="PTHR13471">
    <property type="entry name" value="TETRATRICOPEPTIDE-LIKE HELICAL"/>
    <property type="match status" value="1"/>
</dbReference>
<evidence type="ECO:0000313" key="6">
    <source>
        <dbReference type="EMBL" id="KAE9052036.1"/>
    </source>
</evidence>
<dbReference type="InterPro" id="IPR003107">
    <property type="entry name" value="HAT"/>
</dbReference>
<comment type="similarity">
    <text evidence="2">Belongs to the NRDE2 family.</text>
</comment>
<feature type="compositionally biased region" description="Low complexity" evidence="4">
    <location>
        <begin position="1"/>
        <end position="25"/>
    </location>
</feature>
<dbReference type="EMBL" id="QXFU01000029">
    <property type="protein sequence ID" value="KAE9047376.1"/>
    <property type="molecule type" value="Genomic_DNA"/>
</dbReference>
<gene>
    <name evidence="6" type="ORF">PR001_g887</name>
    <name evidence="5" type="ORF">PR002_g1058</name>
</gene>
<feature type="region of interest" description="Disordered" evidence="4">
    <location>
        <begin position="487"/>
        <end position="511"/>
    </location>
</feature>
<dbReference type="Proteomes" id="UP000429607">
    <property type="component" value="Unassembled WGS sequence"/>
</dbReference>
<accession>A0A6A3NS54</accession>
<reference evidence="7 8" key="1">
    <citation type="submission" date="2018-09" db="EMBL/GenBank/DDBJ databases">
        <title>Genomic investigation of the strawberry pathogen Phytophthora fragariae indicates pathogenicity is determined by transcriptional variation in three key races.</title>
        <authorList>
            <person name="Adams T.M."/>
            <person name="Armitage A.D."/>
            <person name="Sobczyk M.K."/>
            <person name="Bates H.J."/>
            <person name="Dunwell J.M."/>
            <person name="Nellist C.F."/>
            <person name="Harrison R.J."/>
        </authorList>
    </citation>
    <scope>NUCLEOTIDE SEQUENCE [LARGE SCALE GENOMIC DNA]</scope>
    <source>
        <strain evidence="6 7">SCRP249</strain>
        <strain evidence="5 8">SCRP324</strain>
    </source>
</reference>
<feature type="compositionally biased region" description="Basic and acidic residues" evidence="4">
    <location>
        <begin position="40"/>
        <end position="52"/>
    </location>
</feature>
<feature type="compositionally biased region" description="Basic residues" evidence="4">
    <location>
        <begin position="125"/>
        <end position="144"/>
    </location>
</feature>
<dbReference type="GO" id="GO:0006396">
    <property type="term" value="P:RNA processing"/>
    <property type="evidence" value="ECO:0007669"/>
    <property type="project" value="InterPro"/>
</dbReference>
<organism evidence="5 8">
    <name type="scientific">Phytophthora rubi</name>
    <dbReference type="NCBI Taxonomy" id="129364"/>
    <lineage>
        <taxon>Eukaryota</taxon>
        <taxon>Sar</taxon>
        <taxon>Stramenopiles</taxon>
        <taxon>Oomycota</taxon>
        <taxon>Peronosporomycetes</taxon>
        <taxon>Peronosporales</taxon>
        <taxon>Peronosporaceae</taxon>
        <taxon>Phytophthora</taxon>
    </lineage>
</organism>
<protein>
    <submittedName>
        <fullName evidence="5">Uncharacterized protein</fullName>
    </submittedName>
</protein>
<dbReference type="SMART" id="SM00386">
    <property type="entry name" value="HAT"/>
    <property type="match status" value="4"/>
</dbReference>
<sequence length="1421" mass="162633">MFAAGRKAAASSEAGAEGSDAAQAGNDWLSVGKSFPSGTSDDKSKSKHKETEASESVMQVYKHSKHRHKDKKRHKEKKRCDEESCDVAKREKRHLSKHKKKSKDRKRRRSWSRSDSSDGDDTHRSSRRRRRSRSNPRSRSRSRSQSRSDRDENRIVTQSDKTLTPHETEENEKLFEFDSVGDRENRFFGSTYAHDQPLYNLATRRNLLTGAWISQTRPKFSGDKMSGKREEKEKSDRYFSMQARKMEKDGRRRRLYLAYSEKRLSRAAATRQGDQGDQTSRTTRLAASCLPEMSFIPVDPILDINKFVANDIDEEPGHVTSTSDDTKEAMLTDGQSAEQHLVERSKLLNAAVAANPRDVDKWLDLIAFQDETLRLHSRGKNINSAMRASVAEKQAAILSKALTKNPHSRRLHRVKLNMTLQVQVNGEGAELDSFQRQLETLLSQDLTNSDLWIKLLQCRQQHFGSFSIQSVRDLYARILTVLRPEVEKEANTSTKTPSPTPGLDETPGEDSRAAKFLDPATMLLDFHLLMCVFEKKAGYVERSIAQTQALIDFNLNESAADKETGIHVNHLEMLREFGSRWNKDGSVGLGNEQWNTNAGVSWAFGLEPPELSGARFEDYIQTSCVTSLDRMNPPEAIRSQEHKQNLLSASADYQRKSKTSSRMEGGGSSENKRDSSTHSTGFVASDDSETDSRQSGRLIYSNLHGYRINIDDANDAEEYERILRELRGTESARARKDQLIEKEKAKREVLAAAKSQLEDQRADFPLINADDRFMKWLTREEVQSQLQWAPLRSSNPLHQELIERQPDRAILTDEIQPFLFGVPGSYRWRLIVQILHLCGVQWRGENQWGDSLQACQWMYADDAADCELLVNPILSAFNPRPDHSTKHKLFLDSLDRKALLETAVFDDVLVKEDVLRDPSKVAFIRRVFKESLSAFQNVDDKFGSILKCLWIGFEAEVTSATGADETFLMYARGLSQKLVQKSADHDTDFDVLFAYAKLEHKLGNERQVRRICDNTLASLRTPSSSNANLARSFHRFAFLRARIELWPSTEGRKKLTGTLTQDQGRLRVLRCLFTLWNALQPEQQKEKEKETLDVIAKLHRKRLRNYLEELLTSDPSTETDLITRYRAELRYAIWQCTESCPQSCGGHTSVKRSHYQSGCGAGYCLHNLALVVYAYQGFEAACQEYRQGLANAEHQACSHLKWMWTCFLGFMQQHQASGEFPAVAPRAWRSSIGKAVEIFPNEALFLRLFVDAETGNTISQVLRNYFLRVEKRWQRHYDSPELVEWLFSLLCEVCRVERAATIKYLPAQSDDDRLTCCLFHWWGMNNTAVTRIRQTFESMVNHIRTKGNALCWRLYMRFEIALGKVEAAKKVLYRGIAACAWSKALYMDGLRMLRAYLSEDECHEILELLEAKELNVRVDFE</sequence>
<evidence type="ECO:0000256" key="3">
    <source>
        <dbReference type="ARBA" id="ARBA00023242"/>
    </source>
</evidence>
<dbReference type="Pfam" id="PF08424">
    <property type="entry name" value="NRDE-2"/>
    <property type="match status" value="1"/>
</dbReference>
<proteinExistence type="inferred from homology"/>
<evidence type="ECO:0000256" key="4">
    <source>
        <dbReference type="SAM" id="MobiDB-lite"/>
    </source>
</evidence>
<dbReference type="GO" id="GO:1902369">
    <property type="term" value="P:negative regulation of RNA catabolic process"/>
    <property type="evidence" value="ECO:0007669"/>
    <property type="project" value="TreeGrafter"/>
</dbReference>
<keyword evidence="3" id="KW-0539">Nucleus</keyword>
<dbReference type="Proteomes" id="UP000435112">
    <property type="component" value="Unassembled WGS sequence"/>
</dbReference>
<feature type="compositionally biased region" description="Basic residues" evidence="4">
    <location>
        <begin position="90"/>
        <end position="111"/>
    </location>
</feature>
<dbReference type="PANTHER" id="PTHR13471:SF0">
    <property type="entry name" value="NUCLEAR EXOSOME REGULATOR NRDE2"/>
    <property type="match status" value="1"/>
</dbReference>
<feature type="region of interest" description="Disordered" evidence="4">
    <location>
        <begin position="639"/>
        <end position="694"/>
    </location>
</feature>